<accession>A0A9D2KKK9</accession>
<evidence type="ECO:0000256" key="4">
    <source>
        <dbReference type="ARBA" id="ARBA00022485"/>
    </source>
</evidence>
<evidence type="ECO:0000313" key="11">
    <source>
        <dbReference type="Proteomes" id="UP000824225"/>
    </source>
</evidence>
<keyword evidence="4" id="KW-0004">4Fe-4S</keyword>
<evidence type="ECO:0000256" key="7">
    <source>
        <dbReference type="ARBA" id="ARBA00022723"/>
    </source>
</evidence>
<evidence type="ECO:0000256" key="2">
    <source>
        <dbReference type="ARBA" id="ARBA00005065"/>
    </source>
</evidence>
<comment type="caution">
    <text evidence="10">The sequence shown here is derived from an EMBL/GenBank/DDBJ whole genome shotgun (WGS) entry which is preliminary data.</text>
</comment>
<evidence type="ECO:0000256" key="1">
    <source>
        <dbReference type="ARBA" id="ARBA00001966"/>
    </source>
</evidence>
<dbReference type="InterPro" id="IPR003473">
    <property type="entry name" value="NadA"/>
</dbReference>
<dbReference type="GO" id="GO:0046872">
    <property type="term" value="F:metal ion binding"/>
    <property type="evidence" value="ECO:0007669"/>
    <property type="project" value="UniProtKB-KW"/>
</dbReference>
<dbReference type="NCBIfam" id="NF006883">
    <property type="entry name" value="PRK09375.2-4"/>
    <property type="match status" value="1"/>
</dbReference>
<reference evidence="10" key="2">
    <citation type="submission" date="2021-04" db="EMBL/GenBank/DDBJ databases">
        <authorList>
            <person name="Gilroy R."/>
        </authorList>
    </citation>
    <scope>NUCLEOTIDE SEQUENCE</scope>
    <source>
        <strain evidence="10">CHK186-16707</strain>
    </source>
</reference>
<dbReference type="Pfam" id="PF02445">
    <property type="entry name" value="NadA"/>
    <property type="match status" value="1"/>
</dbReference>
<evidence type="ECO:0000256" key="5">
    <source>
        <dbReference type="ARBA" id="ARBA00022642"/>
    </source>
</evidence>
<gene>
    <name evidence="10" type="primary">nadA</name>
    <name evidence="10" type="ORF">H9962_07565</name>
</gene>
<dbReference type="Proteomes" id="UP000824225">
    <property type="component" value="Unassembled WGS sequence"/>
</dbReference>
<dbReference type="GO" id="GO:0051539">
    <property type="term" value="F:4 iron, 4 sulfur cluster binding"/>
    <property type="evidence" value="ECO:0007669"/>
    <property type="project" value="UniProtKB-KW"/>
</dbReference>
<proteinExistence type="predicted"/>
<evidence type="ECO:0000313" key="10">
    <source>
        <dbReference type="EMBL" id="HJA09029.1"/>
    </source>
</evidence>
<organism evidence="10 11">
    <name type="scientific">Candidatus Mailhella merdigallinarum</name>
    <dbReference type="NCBI Taxonomy" id="2838658"/>
    <lineage>
        <taxon>Bacteria</taxon>
        <taxon>Pseudomonadati</taxon>
        <taxon>Thermodesulfobacteriota</taxon>
        <taxon>Desulfovibrionia</taxon>
        <taxon>Desulfovibrionales</taxon>
        <taxon>Desulfovibrionaceae</taxon>
        <taxon>Mailhella</taxon>
    </lineage>
</organism>
<dbReference type="EC" id="2.5.1.72" evidence="3"/>
<keyword evidence="6 10" id="KW-0808">Transferase</keyword>
<keyword evidence="8" id="KW-0408">Iron</keyword>
<dbReference type="AlphaFoldDB" id="A0A9D2KKK9"/>
<evidence type="ECO:0000256" key="3">
    <source>
        <dbReference type="ARBA" id="ARBA00012669"/>
    </source>
</evidence>
<dbReference type="InterPro" id="IPR036094">
    <property type="entry name" value="NadA_sf"/>
</dbReference>
<dbReference type="EMBL" id="DXAN01000023">
    <property type="protein sequence ID" value="HJA09029.1"/>
    <property type="molecule type" value="Genomic_DNA"/>
</dbReference>
<evidence type="ECO:0000256" key="6">
    <source>
        <dbReference type="ARBA" id="ARBA00022679"/>
    </source>
</evidence>
<dbReference type="GO" id="GO:0008987">
    <property type="term" value="F:quinolinate synthetase A activity"/>
    <property type="evidence" value="ECO:0007669"/>
    <property type="project" value="InterPro"/>
</dbReference>
<dbReference type="SUPFAM" id="SSF142754">
    <property type="entry name" value="NadA-like"/>
    <property type="match status" value="1"/>
</dbReference>
<dbReference type="GO" id="GO:0034628">
    <property type="term" value="P:'de novo' NAD+ biosynthetic process from L-aspartate"/>
    <property type="evidence" value="ECO:0007669"/>
    <property type="project" value="TreeGrafter"/>
</dbReference>
<sequence>MTVDLNEARASGFAPAIDALRAEMGQELVIMGHHYQSDDVVAHVDRVGDSLELARMIEDIQARHIVFCGVHFMAESARLLAAPGQAVYLPAPDARCVMSDTTPAPLLEAVLTRLGRTGRRIVPLAYVNTSLAVKAVVGRHGGAVCTSANARAMLEWALGQGDGVLFLPDRNLGNNTADQIGLPETERHVLNIRQGGGQVDPDAARRATLLLWPGCCAVHAVFKPRMADEARLLHPGARVMVHPECAPDMVRAADAAGSTSFIIRQAAEAPQGATLVVGTEINLVRRLAARHAGRLQVLPLAVSACSNMGKVTAASLLSTLQAIKEGTARAVEVASDHTAPARDALTRMLQHCA</sequence>
<dbReference type="GO" id="GO:0005829">
    <property type="term" value="C:cytosol"/>
    <property type="evidence" value="ECO:0007669"/>
    <property type="project" value="TreeGrafter"/>
</dbReference>
<keyword evidence="5" id="KW-0662">Pyridine nucleotide biosynthesis</keyword>
<comment type="pathway">
    <text evidence="2">Cofactor biosynthesis; NAD(+) biosynthesis; quinolinate from iminoaspartate: step 1/1.</text>
</comment>
<dbReference type="PANTHER" id="PTHR30573">
    <property type="entry name" value="QUINOLINATE SYNTHETASE A"/>
    <property type="match status" value="1"/>
</dbReference>
<keyword evidence="7" id="KW-0479">Metal-binding</keyword>
<reference evidence="10" key="1">
    <citation type="journal article" date="2021" name="PeerJ">
        <title>Extensive microbial diversity within the chicken gut microbiome revealed by metagenomics and culture.</title>
        <authorList>
            <person name="Gilroy R."/>
            <person name="Ravi A."/>
            <person name="Getino M."/>
            <person name="Pursley I."/>
            <person name="Horton D.L."/>
            <person name="Alikhan N.F."/>
            <person name="Baker D."/>
            <person name="Gharbi K."/>
            <person name="Hall N."/>
            <person name="Watson M."/>
            <person name="Adriaenssens E.M."/>
            <person name="Foster-Nyarko E."/>
            <person name="Jarju S."/>
            <person name="Secka A."/>
            <person name="Antonio M."/>
            <person name="Oren A."/>
            <person name="Chaudhuri R.R."/>
            <person name="La Ragione R."/>
            <person name="Hildebrand F."/>
            <person name="Pallen M.J."/>
        </authorList>
    </citation>
    <scope>NUCLEOTIDE SEQUENCE</scope>
    <source>
        <strain evidence="10">CHK186-16707</strain>
    </source>
</reference>
<name>A0A9D2KKK9_9BACT</name>
<dbReference type="Gene3D" id="3.40.50.10800">
    <property type="entry name" value="NadA-like"/>
    <property type="match status" value="3"/>
</dbReference>
<keyword evidence="9" id="KW-0411">Iron-sulfur</keyword>
<evidence type="ECO:0000256" key="8">
    <source>
        <dbReference type="ARBA" id="ARBA00023004"/>
    </source>
</evidence>
<evidence type="ECO:0000256" key="9">
    <source>
        <dbReference type="ARBA" id="ARBA00023014"/>
    </source>
</evidence>
<comment type="cofactor">
    <cofactor evidence="1">
        <name>[4Fe-4S] cluster</name>
        <dbReference type="ChEBI" id="CHEBI:49883"/>
    </cofactor>
</comment>
<dbReference type="PANTHER" id="PTHR30573:SF0">
    <property type="entry name" value="QUINOLINATE SYNTHASE, CHLOROPLASTIC"/>
    <property type="match status" value="1"/>
</dbReference>
<protein>
    <recommendedName>
        <fullName evidence="3">quinolinate synthase</fullName>
        <ecNumber evidence="3">2.5.1.72</ecNumber>
    </recommendedName>
</protein>